<feature type="transmembrane region" description="Helical" evidence="6">
    <location>
        <begin position="241"/>
        <end position="261"/>
    </location>
</feature>
<dbReference type="AlphaFoldDB" id="A0A922JXV6"/>
<comment type="caution">
    <text evidence="8">The sequence shown here is derived from an EMBL/GenBank/DDBJ whole genome shotgun (WGS) entry which is preliminary data.</text>
</comment>
<comment type="subcellular location">
    <subcellularLocation>
        <location evidence="1 6">Membrane</location>
        <topology evidence="1 6">Multi-pass membrane protein</topology>
    </subcellularLocation>
</comment>
<name>A0A922JXV6_CARIL</name>
<dbReference type="GO" id="GO:0016020">
    <property type="term" value="C:membrane"/>
    <property type="evidence" value="ECO:0007669"/>
    <property type="project" value="UniProtKB-SubCell"/>
</dbReference>
<evidence type="ECO:0000259" key="7">
    <source>
        <dbReference type="Pfam" id="PF00892"/>
    </source>
</evidence>
<feature type="transmembrane region" description="Helical" evidence="6">
    <location>
        <begin position="128"/>
        <end position="150"/>
    </location>
</feature>
<accession>A0A922JXV6</accession>
<evidence type="ECO:0000256" key="3">
    <source>
        <dbReference type="ARBA" id="ARBA00022692"/>
    </source>
</evidence>
<keyword evidence="5 6" id="KW-0472">Membrane</keyword>
<dbReference type="SUPFAM" id="SSF103481">
    <property type="entry name" value="Multidrug resistance efflux transporter EmrE"/>
    <property type="match status" value="2"/>
</dbReference>
<dbReference type="Proteomes" id="UP000811246">
    <property type="component" value="Chromosome 3"/>
</dbReference>
<dbReference type="InterPro" id="IPR030184">
    <property type="entry name" value="WAT1-related"/>
</dbReference>
<keyword evidence="3 6" id="KW-0812">Transmembrane</keyword>
<feature type="transmembrane region" description="Helical" evidence="6">
    <location>
        <begin position="162"/>
        <end position="180"/>
    </location>
</feature>
<evidence type="ECO:0000256" key="2">
    <source>
        <dbReference type="ARBA" id="ARBA00007635"/>
    </source>
</evidence>
<evidence type="ECO:0000256" key="6">
    <source>
        <dbReference type="RuleBase" id="RU363077"/>
    </source>
</evidence>
<evidence type="ECO:0000313" key="8">
    <source>
        <dbReference type="EMBL" id="KAG6721254.1"/>
    </source>
</evidence>
<feature type="transmembrane region" description="Helical" evidence="6">
    <location>
        <begin position="305"/>
        <end position="325"/>
    </location>
</feature>
<gene>
    <name evidence="8" type="ORF">I3842_03G103600</name>
</gene>
<evidence type="ECO:0000313" key="9">
    <source>
        <dbReference type="Proteomes" id="UP000811246"/>
    </source>
</evidence>
<keyword evidence="4 6" id="KW-1133">Transmembrane helix</keyword>
<dbReference type="InterPro" id="IPR000620">
    <property type="entry name" value="EamA_dom"/>
</dbReference>
<feature type="transmembrane region" description="Helical" evidence="6">
    <location>
        <begin position="38"/>
        <end position="54"/>
    </location>
</feature>
<dbReference type="PANTHER" id="PTHR31218">
    <property type="entry name" value="WAT1-RELATED PROTEIN"/>
    <property type="match status" value="1"/>
</dbReference>
<organism evidence="8 9">
    <name type="scientific">Carya illinoinensis</name>
    <name type="common">Pecan</name>
    <dbReference type="NCBI Taxonomy" id="32201"/>
    <lineage>
        <taxon>Eukaryota</taxon>
        <taxon>Viridiplantae</taxon>
        <taxon>Streptophyta</taxon>
        <taxon>Embryophyta</taxon>
        <taxon>Tracheophyta</taxon>
        <taxon>Spermatophyta</taxon>
        <taxon>Magnoliopsida</taxon>
        <taxon>eudicotyledons</taxon>
        <taxon>Gunneridae</taxon>
        <taxon>Pentapetalae</taxon>
        <taxon>rosids</taxon>
        <taxon>fabids</taxon>
        <taxon>Fagales</taxon>
        <taxon>Juglandaceae</taxon>
        <taxon>Carya</taxon>
    </lineage>
</organism>
<protein>
    <recommendedName>
        <fullName evidence="6">WAT1-related protein</fullName>
    </recommendedName>
</protein>
<feature type="transmembrane region" description="Helical" evidence="6">
    <location>
        <begin position="209"/>
        <end position="229"/>
    </location>
</feature>
<evidence type="ECO:0000256" key="4">
    <source>
        <dbReference type="ARBA" id="ARBA00022989"/>
    </source>
</evidence>
<feature type="domain" description="EamA" evidence="7">
    <location>
        <begin position="38"/>
        <end position="178"/>
    </location>
</feature>
<feature type="domain" description="EamA" evidence="7">
    <location>
        <begin position="211"/>
        <end position="349"/>
    </location>
</feature>
<feature type="transmembrane region" description="Helical" evidence="6">
    <location>
        <begin position="331"/>
        <end position="350"/>
    </location>
</feature>
<evidence type="ECO:0000256" key="5">
    <source>
        <dbReference type="ARBA" id="ARBA00023136"/>
    </source>
</evidence>
<feature type="transmembrane region" description="Helical" evidence="6">
    <location>
        <begin position="273"/>
        <end position="293"/>
    </location>
</feature>
<proteinExistence type="inferred from homology"/>
<dbReference type="EMBL" id="CM031827">
    <property type="protein sequence ID" value="KAG6721254.1"/>
    <property type="molecule type" value="Genomic_DNA"/>
</dbReference>
<comment type="similarity">
    <text evidence="2 6">Belongs to the drug/metabolite transporter (DMT) superfamily. Plant drug/metabolite exporter (P-DME) (TC 2.A.7.4) family.</text>
</comment>
<evidence type="ECO:0000256" key="1">
    <source>
        <dbReference type="ARBA" id="ARBA00004141"/>
    </source>
</evidence>
<dbReference type="Pfam" id="PF00892">
    <property type="entry name" value="EamA"/>
    <property type="match status" value="2"/>
</dbReference>
<dbReference type="OrthoDB" id="1931790at2759"/>
<reference evidence="8" key="1">
    <citation type="submission" date="2021-01" db="EMBL/GenBank/DDBJ databases">
        <authorList>
            <person name="Lovell J.T."/>
            <person name="Bentley N."/>
            <person name="Bhattarai G."/>
            <person name="Jenkins J.W."/>
            <person name="Sreedasyam A."/>
            <person name="Alarcon Y."/>
            <person name="Bock C."/>
            <person name="Boston L."/>
            <person name="Carlson J."/>
            <person name="Cervantes K."/>
            <person name="Clermont K."/>
            <person name="Krom N."/>
            <person name="Kubenka K."/>
            <person name="Mamidi S."/>
            <person name="Mattison C."/>
            <person name="Monteros M."/>
            <person name="Pisani C."/>
            <person name="Plott C."/>
            <person name="Rajasekar S."/>
            <person name="Rhein H.S."/>
            <person name="Rohla C."/>
            <person name="Song M."/>
            <person name="Hilaire R.S."/>
            <person name="Shu S."/>
            <person name="Wells L."/>
            <person name="Wang X."/>
            <person name="Webber J."/>
            <person name="Heerema R.J."/>
            <person name="Klein P."/>
            <person name="Conner P."/>
            <person name="Grauke L."/>
            <person name="Grimwood J."/>
            <person name="Schmutz J."/>
            <person name="Randall J.J."/>
        </authorList>
    </citation>
    <scope>NUCLEOTIDE SEQUENCE</scope>
    <source>
        <tissue evidence="8">Leaf</tissue>
    </source>
</reference>
<feature type="transmembrane region" description="Helical" evidence="6">
    <location>
        <begin position="66"/>
        <end position="87"/>
    </location>
</feature>
<dbReference type="InterPro" id="IPR037185">
    <property type="entry name" value="EmrE-like"/>
</dbReference>
<dbReference type="GO" id="GO:0022857">
    <property type="term" value="F:transmembrane transporter activity"/>
    <property type="evidence" value="ECO:0007669"/>
    <property type="project" value="InterPro"/>
</dbReference>
<sequence>MKVKMQDQEQDHEESSVRDGIRIRSNTKGKACEEFRQYMYCIFSNFCFAGYNIVSKISLDKGMSRYVLVAYGHAFGTLATALLAYLFERNNKSKLSVAILRNVFFLGLLGAVLGRTLFYAGLEYTSPAFASALGNLIPSITFILAVLCRMEKLDIYKRSSQVKMLGTIIAFGGATLMTLYKGHPVISFHSQHSHQHTTGSKSVLLDKDLIKGSLMLMVSYISLSAFYILQTITIKMYPAPLTLTSLTCLSGTILSTIMTAILDHKASSWKLSWNITLLAPIYSGIVIFGITVYVQTLVIRKKGPVFMTAFRPLATIIVAIMGLLILGNALYMGSIIGATLIVLGLYATLWGKEKEKADQKWFQQTITEEVIEIKEVKQ</sequence>
<feature type="transmembrane region" description="Helical" evidence="6">
    <location>
        <begin position="99"/>
        <end position="122"/>
    </location>
</feature>